<feature type="region of interest" description="Disordered" evidence="1">
    <location>
        <begin position="1"/>
        <end position="64"/>
    </location>
</feature>
<dbReference type="EMBL" id="CP000480">
    <property type="protein sequence ID" value="ABK74521.1"/>
    <property type="molecule type" value="Genomic_DNA"/>
</dbReference>
<dbReference type="AlphaFoldDB" id="A0R5F1"/>
<evidence type="ECO:0000256" key="1">
    <source>
        <dbReference type="SAM" id="MobiDB-lite"/>
    </source>
</evidence>
<proteinExistence type="predicted"/>
<reference evidence="2 3" key="1">
    <citation type="submission" date="2006-10" db="EMBL/GenBank/DDBJ databases">
        <authorList>
            <person name="Fleischmann R.D."/>
            <person name="Dodson R.J."/>
            <person name="Haft D.H."/>
            <person name="Merkel J.S."/>
            <person name="Nelson W.C."/>
            <person name="Fraser C.M."/>
        </authorList>
    </citation>
    <scope>NUCLEOTIDE SEQUENCE [LARGE SCALE GENOMIC DNA]</scope>
    <source>
        <strain evidence="3">ATCC 700084 / mc(2)155</strain>
    </source>
</reference>
<gene>
    <name evidence="2" type="ordered locus">MSMEG_6170</name>
</gene>
<feature type="compositionally biased region" description="Basic residues" evidence="1">
    <location>
        <begin position="23"/>
        <end position="41"/>
    </location>
</feature>
<name>A0R5F1_MYCS2</name>
<protein>
    <submittedName>
        <fullName evidence="2">Uncharacterized protein</fullName>
    </submittedName>
</protein>
<keyword evidence="3" id="KW-1185">Reference proteome</keyword>
<accession>A0R5F1</accession>
<evidence type="ECO:0000313" key="3">
    <source>
        <dbReference type="Proteomes" id="UP000000757"/>
    </source>
</evidence>
<feature type="compositionally biased region" description="Low complexity" evidence="1">
    <location>
        <begin position="49"/>
        <end position="64"/>
    </location>
</feature>
<dbReference type="Proteomes" id="UP000000757">
    <property type="component" value="Chromosome"/>
</dbReference>
<dbReference type="KEGG" id="msm:MSMEG_6170"/>
<evidence type="ECO:0000313" key="2">
    <source>
        <dbReference type="EMBL" id="ABK74521.1"/>
    </source>
</evidence>
<sequence length="64" mass="6807">MSATGRGSNQASAAAPTRSPGNIRRRRRRGDTFRGTRRRRGREGQINNAAARASAATLTASPVV</sequence>
<organism evidence="2 3">
    <name type="scientific">Mycolicibacterium smegmatis (strain ATCC 700084 / mc(2)155)</name>
    <name type="common">Mycobacterium smegmatis</name>
    <dbReference type="NCBI Taxonomy" id="246196"/>
    <lineage>
        <taxon>Bacteria</taxon>
        <taxon>Bacillati</taxon>
        <taxon>Actinomycetota</taxon>
        <taxon>Actinomycetes</taxon>
        <taxon>Mycobacteriales</taxon>
        <taxon>Mycobacteriaceae</taxon>
        <taxon>Mycolicibacterium</taxon>
    </lineage>
</organism>
<feature type="compositionally biased region" description="Polar residues" evidence="1">
    <location>
        <begin position="1"/>
        <end position="12"/>
    </location>
</feature>